<dbReference type="Pfam" id="PF15778">
    <property type="entry name" value="UNC80_N"/>
    <property type="match status" value="2"/>
</dbReference>
<dbReference type="GO" id="GO:0034703">
    <property type="term" value="C:cation channel complex"/>
    <property type="evidence" value="ECO:0007669"/>
    <property type="project" value="TreeGrafter"/>
</dbReference>
<feature type="domain" description="Cation channel complex component UNC80 N-terminal" evidence="2">
    <location>
        <begin position="12"/>
        <end position="117"/>
    </location>
</feature>
<dbReference type="GO" id="GO:0030424">
    <property type="term" value="C:axon"/>
    <property type="evidence" value="ECO:0007669"/>
    <property type="project" value="TreeGrafter"/>
</dbReference>
<evidence type="ECO:0000259" key="2">
    <source>
        <dbReference type="Pfam" id="PF15778"/>
    </source>
</evidence>
<dbReference type="PANTHER" id="PTHR31781:SF1">
    <property type="entry name" value="PROTEIN UNC-80 HOMOLOG"/>
    <property type="match status" value="1"/>
</dbReference>
<feature type="region of interest" description="Disordered" evidence="1">
    <location>
        <begin position="438"/>
        <end position="457"/>
    </location>
</feature>
<protein>
    <recommendedName>
        <fullName evidence="2">Cation channel complex component UNC80 N-terminal domain-containing protein</fullName>
    </recommendedName>
</protein>
<reference evidence="3" key="1">
    <citation type="submission" date="2020-11" db="EMBL/GenBank/DDBJ databases">
        <authorList>
            <person name="Tran Van P."/>
        </authorList>
    </citation>
    <scope>NUCLEOTIDE SEQUENCE</scope>
</reference>
<dbReference type="AlphaFoldDB" id="A0A7R9F161"/>
<evidence type="ECO:0000256" key="1">
    <source>
        <dbReference type="SAM" id="MobiDB-lite"/>
    </source>
</evidence>
<feature type="domain" description="Cation channel complex component UNC80 N-terminal" evidence="2">
    <location>
        <begin position="167"/>
        <end position="223"/>
    </location>
</feature>
<feature type="region of interest" description="Disordered" evidence="1">
    <location>
        <begin position="517"/>
        <end position="551"/>
    </location>
</feature>
<feature type="compositionally biased region" description="Basic and acidic residues" evidence="1">
    <location>
        <begin position="532"/>
        <end position="551"/>
    </location>
</feature>
<dbReference type="GO" id="GO:0055080">
    <property type="term" value="P:monoatomic cation homeostasis"/>
    <property type="evidence" value="ECO:0007669"/>
    <property type="project" value="TreeGrafter"/>
</dbReference>
<feature type="region of interest" description="Disordered" evidence="1">
    <location>
        <begin position="251"/>
        <end position="302"/>
    </location>
</feature>
<name>A0A7R9F161_9NEOP</name>
<feature type="region of interest" description="Disordered" evidence="1">
    <location>
        <begin position="350"/>
        <end position="381"/>
    </location>
</feature>
<sequence>MVQFCQHAPGHHSFEKVLVQNIQFGLSPSLTEAIRSIPRWRLIQASFPHVMHCAAALLHNRKDTNLQSLGAAETKLLYTLHWIILDAAEECADADFEKGVYHSSSFYYLFSIPAISVEFRGSESAFAWRKSGQPFRQKPPSVHPTEIQTSIFPSSVVWLNTTGALANYATEALFVYLFAPLCHHLKESDFQNYRLENGLKMWQALWDYQHPDPACFTAHVKPKPRALWEKRLQIPPQHSGDVFMGRKGSNEDAIMSTETPPSQSGGTSLFEQQSAGPARIDHKTSGDTEESNWVSSPKDTIFPETIPEESSSTEEEHVAETSVFHVAMGRNATATKSTLTIEQVTAISGSDTKQMRAKPPIQKMGSSTDKESITSSKQQNEGVLKSHLSGQIMPGFIDLCAATFLDVAVLRCLFVSQWQEEGVYWALQFLYHRLREISEDTSSQQQPRRRSNSLPIPKIEVSIYQSPEMKNREPKDFMEVPEVKDVSYLTDYPPSNPTQRSHSSDLDVVIQEPATVSAATAEPNKSPYFGRKRLDEESGHSRRASEKVKKRMKMADLRAFVETKLMSKSEKTLEKVGTDEPKVLYGQVSRN</sequence>
<proteinExistence type="predicted"/>
<dbReference type="GO" id="GO:0005261">
    <property type="term" value="F:monoatomic cation channel activity"/>
    <property type="evidence" value="ECO:0007669"/>
    <property type="project" value="TreeGrafter"/>
</dbReference>
<evidence type="ECO:0000313" key="3">
    <source>
        <dbReference type="EMBL" id="CAD7444735.1"/>
    </source>
</evidence>
<dbReference type="PANTHER" id="PTHR31781">
    <property type="entry name" value="UNC80"/>
    <property type="match status" value="1"/>
</dbReference>
<accession>A0A7R9F161</accession>
<dbReference type="InterPro" id="IPR031542">
    <property type="entry name" value="UNC80_N"/>
</dbReference>
<feature type="compositionally biased region" description="Polar residues" evidence="1">
    <location>
        <begin position="256"/>
        <end position="275"/>
    </location>
</feature>
<gene>
    <name evidence="3" type="ORF">TBIB3V08_LOCUS7101</name>
</gene>
<dbReference type="EMBL" id="OD566827">
    <property type="protein sequence ID" value="CAD7444735.1"/>
    <property type="molecule type" value="Genomic_DNA"/>
</dbReference>
<organism evidence="3">
    <name type="scientific">Timema bartmani</name>
    <dbReference type="NCBI Taxonomy" id="61472"/>
    <lineage>
        <taxon>Eukaryota</taxon>
        <taxon>Metazoa</taxon>
        <taxon>Ecdysozoa</taxon>
        <taxon>Arthropoda</taxon>
        <taxon>Hexapoda</taxon>
        <taxon>Insecta</taxon>
        <taxon>Pterygota</taxon>
        <taxon>Neoptera</taxon>
        <taxon>Polyneoptera</taxon>
        <taxon>Phasmatodea</taxon>
        <taxon>Timematodea</taxon>
        <taxon>Timematoidea</taxon>
        <taxon>Timematidae</taxon>
        <taxon>Timema</taxon>
    </lineage>
</organism>